<name>A0AAU7DYG6_9MICO</name>
<dbReference type="EMBL" id="CP146203">
    <property type="protein sequence ID" value="XBH22100.1"/>
    <property type="molecule type" value="Genomic_DNA"/>
</dbReference>
<keyword evidence="2" id="KW-0378">Hydrolase</keyword>
<reference evidence="2" key="1">
    <citation type="submission" date="2024-02" db="EMBL/GenBank/DDBJ databases">
        <title>Tomenella chthoni gen. nov. sp. nov., a member of the family Jonesiaceae isolated from bat guano.</title>
        <authorList>
            <person name="Miller S.L."/>
            <person name="King J."/>
            <person name="Sankaranarayanan K."/>
            <person name="Lawson P.A."/>
        </authorList>
    </citation>
    <scope>NUCLEOTIDE SEQUENCE</scope>
    <source>
        <strain evidence="2">BS-20</strain>
    </source>
</reference>
<organism evidence="2">
    <name type="scientific">Jonesiaceae bacterium BS-20</name>
    <dbReference type="NCBI Taxonomy" id="3120821"/>
    <lineage>
        <taxon>Bacteria</taxon>
        <taxon>Bacillati</taxon>
        <taxon>Actinomycetota</taxon>
        <taxon>Actinomycetes</taxon>
        <taxon>Micrococcales</taxon>
        <taxon>Jonesiaceae</taxon>
    </lineage>
</organism>
<dbReference type="GO" id="GO:0016787">
    <property type="term" value="F:hydrolase activity"/>
    <property type="evidence" value="ECO:0007669"/>
    <property type="project" value="UniProtKB-KW"/>
</dbReference>
<gene>
    <name evidence="2" type="ORF">V5R04_02390</name>
</gene>
<proteinExistence type="predicted"/>
<accession>A0AAU7DYG6</accession>
<sequence length="267" mass="28347">MAKKLHVHEYQPGQADGPTLVLLHGFPVDHRMFDRMATYLTPRARVLGVDLPGLGESRKFLPDNASMRASARAVMESLEIPAASPLIVAGLSMGGYVAQAIAAEFGDRLAGLILLDTRMTADAPAARENRLKVAATALEQGSSEIVAGMALATLGAESRGNRPELVEFMQDLIADQTGAGVAWSQRAMADRVDQTTTISNFPGEMLVIAGDQDEISPPDVMAEIARAARHGLFEIVADAGHMTPVEQPAAVAHLINTYLDRVAPSSA</sequence>
<dbReference type="InterPro" id="IPR050266">
    <property type="entry name" value="AB_hydrolase_sf"/>
</dbReference>
<dbReference type="SUPFAM" id="SSF53474">
    <property type="entry name" value="alpha/beta-Hydrolases"/>
    <property type="match status" value="1"/>
</dbReference>
<dbReference type="PRINTS" id="PR00111">
    <property type="entry name" value="ABHYDROLASE"/>
</dbReference>
<dbReference type="Gene3D" id="3.40.50.1820">
    <property type="entry name" value="alpha/beta hydrolase"/>
    <property type="match status" value="1"/>
</dbReference>
<dbReference type="Pfam" id="PF12697">
    <property type="entry name" value="Abhydrolase_6"/>
    <property type="match status" value="1"/>
</dbReference>
<dbReference type="PANTHER" id="PTHR43798">
    <property type="entry name" value="MONOACYLGLYCEROL LIPASE"/>
    <property type="match status" value="1"/>
</dbReference>
<dbReference type="InterPro" id="IPR029058">
    <property type="entry name" value="AB_hydrolase_fold"/>
</dbReference>
<dbReference type="AlphaFoldDB" id="A0AAU7DYG6"/>
<protein>
    <submittedName>
        <fullName evidence="2">Alpha/beta hydrolase</fullName>
    </submittedName>
</protein>
<feature type="domain" description="AB hydrolase-1" evidence="1">
    <location>
        <begin position="20"/>
        <end position="253"/>
    </location>
</feature>
<evidence type="ECO:0000313" key="2">
    <source>
        <dbReference type="EMBL" id="XBH22100.1"/>
    </source>
</evidence>
<dbReference type="InterPro" id="IPR000073">
    <property type="entry name" value="AB_hydrolase_1"/>
</dbReference>
<evidence type="ECO:0000259" key="1">
    <source>
        <dbReference type="Pfam" id="PF12697"/>
    </source>
</evidence>